<proteinExistence type="predicted"/>
<feature type="compositionally biased region" description="Polar residues" evidence="1">
    <location>
        <begin position="145"/>
        <end position="158"/>
    </location>
</feature>
<name>A0AAX0L9I8_9BACT</name>
<evidence type="ECO:0000313" key="2">
    <source>
        <dbReference type="EMBL" id="OPA76415.1"/>
    </source>
</evidence>
<dbReference type="EMBL" id="MCRK01000039">
    <property type="protein sequence ID" value="OPA76415.1"/>
    <property type="molecule type" value="Genomic_DNA"/>
</dbReference>
<protein>
    <recommendedName>
        <fullName evidence="4">Periplasmic protein</fullName>
    </recommendedName>
</protein>
<sequence length="168" mass="18917">MLKNILAIVFCSVFGFCDVISIDDFKADVYSKFSKGLAKKIELNLDIIGRDVEENNAYVLDGLNVVIGSFYAEDLLTSAGKEKLKETLKKYTAKKHAVDIDEVLIRSLKIVNDLELDEIIEAIKSRNLCGYSTSNGDTEIRRQNETTISPKFKNSNQRPIDLNSIDEF</sequence>
<organism evidence="2 3">
    <name type="scientific">Campylobacter pinnipediorum subsp. pinnipediorum</name>
    <dbReference type="NCBI Taxonomy" id="1660067"/>
    <lineage>
        <taxon>Bacteria</taxon>
        <taxon>Pseudomonadati</taxon>
        <taxon>Campylobacterota</taxon>
        <taxon>Epsilonproteobacteria</taxon>
        <taxon>Campylobacterales</taxon>
        <taxon>Campylobacteraceae</taxon>
        <taxon>Campylobacter</taxon>
    </lineage>
</organism>
<evidence type="ECO:0008006" key="4">
    <source>
        <dbReference type="Google" id="ProtNLM"/>
    </source>
</evidence>
<evidence type="ECO:0000256" key="1">
    <source>
        <dbReference type="SAM" id="MobiDB-lite"/>
    </source>
</evidence>
<accession>A0AAX0L9I8</accession>
<dbReference type="AlphaFoldDB" id="A0AAX0L9I8"/>
<dbReference type="Proteomes" id="UP000189728">
    <property type="component" value="Unassembled WGS sequence"/>
</dbReference>
<feature type="region of interest" description="Disordered" evidence="1">
    <location>
        <begin position="143"/>
        <end position="168"/>
    </location>
</feature>
<gene>
    <name evidence="2" type="ORF">BFG04_04845</name>
</gene>
<evidence type="ECO:0000313" key="3">
    <source>
        <dbReference type="Proteomes" id="UP000189728"/>
    </source>
</evidence>
<comment type="caution">
    <text evidence="2">The sequence shown here is derived from an EMBL/GenBank/DDBJ whole genome shotgun (WGS) entry which is preliminary data.</text>
</comment>
<dbReference type="RefSeq" id="WP_078415598.1">
    <property type="nucleotide sequence ID" value="NZ_MCRK01000039.1"/>
</dbReference>
<reference evidence="2 3" key="1">
    <citation type="submission" date="2016-08" db="EMBL/GenBank/DDBJ databases">
        <title>Campylobacter species from sea mammals.</title>
        <authorList>
            <person name="Gilbert M.J."/>
            <person name="Byrne B.A."/>
            <person name="Zomer A.L."/>
            <person name="Wagenaar J.A."/>
        </authorList>
    </citation>
    <scope>NUCLEOTIDE SEQUENCE [LARGE SCALE GENOMIC DNA]</scope>
    <source>
        <strain evidence="2 3">1105248</strain>
    </source>
</reference>